<feature type="domain" description="Carbohydrate kinase FGGY N-terminal" evidence="9">
    <location>
        <begin position="26"/>
        <end position="278"/>
    </location>
</feature>
<dbReference type="PANTHER" id="PTHR10196">
    <property type="entry name" value="SUGAR KINASE"/>
    <property type="match status" value="1"/>
</dbReference>
<organism evidence="11 12">
    <name type="scientific">Ottowia thiooxydans</name>
    <dbReference type="NCBI Taxonomy" id="219182"/>
    <lineage>
        <taxon>Bacteria</taxon>
        <taxon>Pseudomonadati</taxon>
        <taxon>Pseudomonadota</taxon>
        <taxon>Betaproteobacteria</taxon>
        <taxon>Burkholderiales</taxon>
        <taxon>Comamonadaceae</taxon>
        <taxon>Ottowia</taxon>
    </lineage>
</organism>
<dbReference type="Gene3D" id="3.30.420.40">
    <property type="match status" value="2"/>
</dbReference>
<feature type="binding site" evidence="7">
    <location>
        <position position="341"/>
    </location>
    <ligand>
        <name>ADP</name>
        <dbReference type="ChEBI" id="CHEBI:456216"/>
    </ligand>
</feature>
<feature type="binding site" evidence="7">
    <location>
        <position position="111"/>
    </location>
    <ligand>
        <name>sn-glycerol 3-phosphate</name>
        <dbReference type="ChEBI" id="CHEBI:57597"/>
    </ligand>
</feature>
<evidence type="ECO:0000259" key="9">
    <source>
        <dbReference type="Pfam" id="PF00370"/>
    </source>
</evidence>
<evidence type="ECO:0000256" key="7">
    <source>
        <dbReference type="HAMAP-Rule" id="MF_00186"/>
    </source>
</evidence>
<dbReference type="InterPro" id="IPR043129">
    <property type="entry name" value="ATPase_NBD"/>
</dbReference>
<feature type="binding site" evidence="7">
    <location>
        <position position="162"/>
    </location>
    <ligand>
        <name>sn-glycerol 3-phosphate</name>
        <dbReference type="ChEBI" id="CHEBI:57597"/>
    </ligand>
</feature>
<dbReference type="PANTHER" id="PTHR10196:SF69">
    <property type="entry name" value="GLYCEROL KINASE"/>
    <property type="match status" value="1"/>
</dbReference>
<evidence type="ECO:0000256" key="5">
    <source>
        <dbReference type="ARBA" id="ARBA00022798"/>
    </source>
</evidence>
<dbReference type="GO" id="GO:0004370">
    <property type="term" value="F:glycerol kinase activity"/>
    <property type="evidence" value="ECO:0007669"/>
    <property type="project" value="UniProtKB-EC"/>
</dbReference>
<dbReference type="InterPro" id="IPR000577">
    <property type="entry name" value="Carb_kinase_FGGY"/>
</dbReference>
<dbReference type="NCBIfam" id="NF000756">
    <property type="entry name" value="PRK00047.1"/>
    <property type="match status" value="1"/>
</dbReference>
<gene>
    <name evidence="7" type="primary">glpK</name>
    <name evidence="11" type="ORF">ABIE13_004167</name>
</gene>
<dbReference type="InterPro" id="IPR005999">
    <property type="entry name" value="Glycerol_kin"/>
</dbReference>
<feature type="binding site" evidence="7">
    <location>
        <position position="111"/>
    </location>
    <ligand>
        <name>glycerol</name>
        <dbReference type="ChEBI" id="CHEBI:17754"/>
    </ligand>
</feature>
<dbReference type="PROSITE" id="PS00933">
    <property type="entry name" value="FGGY_KINASES_1"/>
    <property type="match status" value="1"/>
</dbReference>
<feature type="binding site" evidence="7">
    <location>
        <position position="271"/>
    </location>
    <ligand>
        <name>sn-glycerol 3-phosphate</name>
        <dbReference type="ChEBI" id="CHEBI:57597"/>
    </ligand>
</feature>
<dbReference type="PIRSF" id="PIRSF000538">
    <property type="entry name" value="GlpK"/>
    <property type="match status" value="1"/>
</dbReference>
<comment type="caution">
    <text evidence="11">The sequence shown here is derived from an EMBL/GenBank/DDBJ whole genome shotgun (WGS) entry which is preliminary data.</text>
</comment>
<keyword evidence="3 7" id="KW-0547">Nucleotide-binding</keyword>
<evidence type="ECO:0000256" key="1">
    <source>
        <dbReference type="ARBA" id="ARBA00009156"/>
    </source>
</evidence>
<feature type="binding site" evidence="7">
    <location>
        <position position="162"/>
    </location>
    <ligand>
        <name>glycerol</name>
        <dbReference type="ChEBI" id="CHEBI:17754"/>
    </ligand>
</feature>
<evidence type="ECO:0000256" key="3">
    <source>
        <dbReference type="ARBA" id="ARBA00022741"/>
    </source>
</evidence>
<feature type="binding site" evidence="7">
    <location>
        <position position="110"/>
    </location>
    <ligand>
        <name>glycerol</name>
        <dbReference type="ChEBI" id="CHEBI:17754"/>
    </ligand>
</feature>
<dbReference type="Pfam" id="PF00370">
    <property type="entry name" value="FGGY_N"/>
    <property type="match status" value="1"/>
</dbReference>
<evidence type="ECO:0000256" key="2">
    <source>
        <dbReference type="ARBA" id="ARBA00022679"/>
    </source>
</evidence>
<dbReference type="InterPro" id="IPR018484">
    <property type="entry name" value="FGGY_N"/>
</dbReference>
<feature type="binding site" evidence="7">
    <location>
        <position position="341"/>
    </location>
    <ligand>
        <name>ATP</name>
        <dbReference type="ChEBI" id="CHEBI:30616"/>
    </ligand>
</feature>
<keyword evidence="2 7" id="KW-0808">Transferase</keyword>
<dbReference type="EC" id="2.7.1.30" evidence="7"/>
<comment type="catalytic activity">
    <reaction evidence="7">
        <text>glycerol + ATP = sn-glycerol 3-phosphate + ADP + H(+)</text>
        <dbReference type="Rhea" id="RHEA:21644"/>
        <dbReference type="ChEBI" id="CHEBI:15378"/>
        <dbReference type="ChEBI" id="CHEBI:17754"/>
        <dbReference type="ChEBI" id="CHEBI:30616"/>
        <dbReference type="ChEBI" id="CHEBI:57597"/>
        <dbReference type="ChEBI" id="CHEBI:456216"/>
        <dbReference type="EC" id="2.7.1.30"/>
    </reaction>
</comment>
<protein>
    <recommendedName>
        <fullName evidence="7">Glycerol kinase</fullName>
        <ecNumber evidence="7">2.7.1.30</ecNumber>
    </recommendedName>
    <alternativeName>
        <fullName evidence="7">ATP:glycerol 3-phosphotransferase</fullName>
    </alternativeName>
    <alternativeName>
        <fullName evidence="7">Glycerokinase</fullName>
        <shortName evidence="7">GK</shortName>
    </alternativeName>
</protein>
<comment type="similarity">
    <text evidence="1 7 8">Belongs to the FGGY kinase family.</text>
</comment>
<feature type="binding site" evidence="7">
    <location>
        <position position="36"/>
    </location>
    <ligand>
        <name>ATP</name>
        <dbReference type="ChEBI" id="CHEBI:30616"/>
    </ligand>
</feature>
<dbReference type="EMBL" id="JBEPSH010000008">
    <property type="protein sequence ID" value="MET4579044.1"/>
    <property type="molecule type" value="Genomic_DNA"/>
</dbReference>
<feature type="binding site" evidence="7">
    <location>
        <position position="446"/>
    </location>
    <ligand>
        <name>ADP</name>
        <dbReference type="ChEBI" id="CHEBI:456216"/>
    </ligand>
</feature>
<dbReference type="SUPFAM" id="SSF53067">
    <property type="entry name" value="Actin-like ATPase domain"/>
    <property type="match status" value="2"/>
</dbReference>
<keyword evidence="6 7" id="KW-0067">ATP-binding</keyword>
<dbReference type="InterPro" id="IPR018485">
    <property type="entry name" value="FGGY_C"/>
</dbReference>
<comment type="activity regulation">
    <text evidence="7">Inhibited by fructose 1,6-bisphosphate (FBP).</text>
</comment>
<feature type="binding site" evidence="7">
    <location>
        <position position="293"/>
    </location>
    <ligand>
        <name>ADP</name>
        <dbReference type="ChEBI" id="CHEBI:456216"/>
    </ligand>
</feature>
<comment type="function">
    <text evidence="7">Key enzyme in the regulation of glycerol uptake and metabolism. Catalyzes the phosphorylation of glycerol to yield sn-glycerol 3-phosphate.</text>
</comment>
<name>A0ABV2QDC9_9BURK</name>
<feature type="binding site" evidence="7">
    <location>
        <position position="293"/>
    </location>
    <ligand>
        <name>ATP</name>
        <dbReference type="ChEBI" id="CHEBI:30616"/>
    </ligand>
</feature>
<dbReference type="Proteomes" id="UP001549320">
    <property type="component" value="Unassembled WGS sequence"/>
</dbReference>
<dbReference type="PROSITE" id="PS00445">
    <property type="entry name" value="FGGY_KINASES_2"/>
    <property type="match status" value="1"/>
</dbReference>
<feature type="binding site" evidence="7">
    <location>
        <position position="34"/>
    </location>
    <ligand>
        <name>ADP</name>
        <dbReference type="ChEBI" id="CHEBI:456216"/>
    </ligand>
</feature>
<evidence type="ECO:0000256" key="6">
    <source>
        <dbReference type="ARBA" id="ARBA00022840"/>
    </source>
</evidence>
<feature type="binding site" evidence="7">
    <location>
        <position position="345"/>
    </location>
    <ligand>
        <name>ATP</name>
        <dbReference type="ChEBI" id="CHEBI:30616"/>
    </ligand>
</feature>
<evidence type="ECO:0000256" key="8">
    <source>
        <dbReference type="RuleBase" id="RU003733"/>
    </source>
</evidence>
<comment type="pathway">
    <text evidence="7">Polyol metabolism; glycerol degradation via glycerol kinase pathway; sn-glycerol 3-phosphate from glycerol: step 1/1.</text>
</comment>
<feature type="binding site" evidence="7">
    <location>
        <position position="34"/>
    </location>
    <ligand>
        <name>sn-glycerol 3-phosphate</name>
        <dbReference type="ChEBI" id="CHEBI:57597"/>
    </ligand>
</feature>
<evidence type="ECO:0000313" key="12">
    <source>
        <dbReference type="Proteomes" id="UP001549320"/>
    </source>
</evidence>
<feature type="binding site" evidence="7">
    <location>
        <position position="35"/>
    </location>
    <ligand>
        <name>ATP</name>
        <dbReference type="ChEBI" id="CHEBI:30616"/>
    </ligand>
</feature>
<feature type="binding site" evidence="7">
    <location>
        <position position="272"/>
    </location>
    <ligand>
        <name>glycerol</name>
        <dbReference type="ChEBI" id="CHEBI:17754"/>
    </ligand>
</feature>
<dbReference type="InterPro" id="IPR018483">
    <property type="entry name" value="Carb_kinase_FGGY_CS"/>
</dbReference>
<dbReference type="CDD" id="cd07786">
    <property type="entry name" value="FGGY_EcGK_like"/>
    <property type="match status" value="1"/>
</dbReference>
<keyword evidence="5 7" id="KW-0319">Glycerol metabolism</keyword>
<feature type="binding site" evidence="7">
    <location>
        <position position="34"/>
    </location>
    <ligand>
        <name>ATP</name>
        <dbReference type="ChEBI" id="CHEBI:30616"/>
    </ligand>
</feature>
<feature type="binding site" evidence="7">
    <location>
        <position position="442"/>
    </location>
    <ligand>
        <name>ADP</name>
        <dbReference type="ChEBI" id="CHEBI:456216"/>
    </ligand>
</feature>
<feature type="binding site" evidence="7">
    <location>
        <position position="442"/>
    </location>
    <ligand>
        <name>ATP</name>
        <dbReference type="ChEBI" id="CHEBI:30616"/>
    </ligand>
</feature>
<evidence type="ECO:0000259" key="10">
    <source>
        <dbReference type="Pfam" id="PF02782"/>
    </source>
</evidence>
<accession>A0ABV2QDC9</accession>
<feature type="binding site" evidence="7">
    <location>
        <position position="38"/>
    </location>
    <ligand>
        <name>ADP</name>
        <dbReference type="ChEBI" id="CHEBI:456216"/>
    </ligand>
</feature>
<evidence type="ECO:0000313" key="11">
    <source>
        <dbReference type="EMBL" id="MET4579044.1"/>
    </source>
</evidence>
<feature type="binding site" evidence="7">
    <location>
        <position position="271"/>
    </location>
    <ligand>
        <name>glycerol</name>
        <dbReference type="ChEBI" id="CHEBI:17754"/>
    </ligand>
</feature>
<dbReference type="NCBIfam" id="TIGR01311">
    <property type="entry name" value="glycerol_kin"/>
    <property type="match status" value="1"/>
</dbReference>
<feature type="domain" description="Carbohydrate kinase FGGY C-terminal" evidence="10">
    <location>
        <begin position="288"/>
        <end position="481"/>
    </location>
</feature>
<dbReference type="Pfam" id="PF02782">
    <property type="entry name" value="FGGY_C"/>
    <property type="match status" value="1"/>
</dbReference>
<evidence type="ECO:0000256" key="4">
    <source>
        <dbReference type="ARBA" id="ARBA00022777"/>
    </source>
</evidence>
<reference evidence="11 12" key="1">
    <citation type="submission" date="2024-06" db="EMBL/GenBank/DDBJ databases">
        <title>Sorghum-associated microbial communities from plants grown in Nebraska, USA.</title>
        <authorList>
            <person name="Schachtman D."/>
        </authorList>
    </citation>
    <scope>NUCLEOTIDE SEQUENCE [LARGE SCALE GENOMIC DNA]</scope>
    <source>
        <strain evidence="11 12">2709</strain>
    </source>
</reference>
<sequence length="532" mass="57091">MVFGPPNKKNPSPAGISQVTLESMDYLLALDQGTTSSRAIAFDSHGRVAALAQREFAQHFPKPGWVEHDAAEIWSTQLEVARECLQKLSAEHGAAYGSVKVRAIGITNQRETTVLWERATGRPVARAIVWQDRRTTPRCEALRAAGKAGLIQRKTGLVLDSYFSATKLEWLLEHVPGVRARAEAGELAFGTVDSWLIWNLTGGQVHATDASNASRTLLMDIRTLQWDDELLHLFNIPRAVLPRIVPSSGIVGEVLPKWLGEPIPIAGVAGDQQAATFGQACFGVGMAKNTYGTGCFMLMNTGTAAVTSRNRLLSTVGWQGPEEGGERRTAYCLEGSVFMAGATIQWLRDGLGIIDSAAEVEALAASVPDTGDAFLVPAFTGLGAPDWDGRARGTLVGLTRGTTRAHIARAALEAIALQSADLFGAMTRDAGIALTELRVDGGASRNDLLMQMQADFLGVPVVRPKITETTALGAAYLAGLAIGVWSGGAAITQQWSVDRRFEPGLTEPARRACLDRWREAVARSRGWAEESP</sequence>
<keyword evidence="12" id="KW-1185">Reference proteome</keyword>
<proteinExistence type="inferred from homology"/>
<feature type="binding site" evidence="7">
    <location>
        <position position="110"/>
    </location>
    <ligand>
        <name>sn-glycerol 3-phosphate</name>
        <dbReference type="ChEBI" id="CHEBI:57597"/>
    </ligand>
</feature>
<dbReference type="HAMAP" id="MF_00186">
    <property type="entry name" value="Glycerol_kin"/>
    <property type="match status" value="1"/>
</dbReference>
<keyword evidence="4 7" id="KW-0418">Kinase</keyword>